<dbReference type="SMART" id="SM00320">
    <property type="entry name" value="WD40"/>
    <property type="match status" value="6"/>
</dbReference>
<dbReference type="InterPro" id="IPR036047">
    <property type="entry name" value="F-box-like_dom_sf"/>
</dbReference>
<dbReference type="SUPFAM" id="SSF52467">
    <property type="entry name" value="DHS-like NAD/FAD-binding domain"/>
    <property type="match status" value="1"/>
</dbReference>
<keyword evidence="15" id="KW-1185">Reference proteome</keyword>
<dbReference type="PROSITE" id="PS50082">
    <property type="entry name" value="WD_REPEATS_2"/>
    <property type="match status" value="2"/>
</dbReference>
<feature type="compositionally biased region" description="Basic and acidic residues" evidence="13">
    <location>
        <begin position="177"/>
        <end position="201"/>
    </location>
</feature>
<feature type="repeat" description="WD" evidence="12">
    <location>
        <begin position="367"/>
        <end position="406"/>
    </location>
</feature>
<evidence type="ECO:0000313" key="14">
    <source>
        <dbReference type="EMBL" id="KAA8585008.1"/>
    </source>
</evidence>
<evidence type="ECO:0000256" key="6">
    <source>
        <dbReference type="ARBA" id="ARBA00020607"/>
    </source>
</evidence>
<sequence length="983" mass="106384">MDCIHGGPVLRGEKVMSEVRVNLLEPEAGTRSDQGGPSPDPVKSPSIDSSGPDLQGLLPAGHPSSADVSPSPSAEASGLLALPWEIVTHIASHLPAQCVITVLPKVCHALGNVGKDNTAWQLRANRLIGSRAGFPVGPREDFDWPSACLEMEQLITGWTGQSHLVARQTQGDEEEREQVQQRGRQDGEPVAERQEDGRENEVEGVGVEAQEVAYGADEEMEVAMEGEDDEMQPIVGGDQLASLREELEERLEDDAEALMEEERDHMMVFGGNVGQDGSLNPYPRNLDNGRRVEVEQRPPARSPSPPPALECITLTSGHIAQVNSVLLLGGEGAVCATGSRDWNVKLWDLQTGSGGTLRHTLGGQGDFSTHRGWVWCLASQGPLLASGGFDSTVKLWDLQAGGAERGLIRAGAAVLCLSFQTDVLLTGTFDKRVSMYDTRAAEPLVKSIRLHGHAVMCLAADDKYIISGSKDCTVAVYDRRAGKCLKKLRLSSYLLSMSYSGSEVWAGDNSGMIHSFSMQTGTLKPLSQFDVGHTALVTGIHRSPGSLYTCSSDSTVKVHIPCAPPRTLCTLHHQTGVSGLSVDAGVLAVASGLLKQHTGLLIFKRVGRGSDAEKMADHAPSVAMEAVLKPSCDLPSDMQKIRGYDFNQGVDLHAIEKRLEPVEEGEGKESDEHRSKSGCTIFLGYTSNLISSGVRESIRYLVEHKMVDVIVTTAGGIEEDFIKCLAPTYLGEFGLSGKELRLRGINRLGNLLVPNDNYCKFEDWLMPILDQMLLEQNTEGTRWTPSKMIHRLGKEINNTDSVYYWAYKNNIPVFSPALTDGSLGDMLYFHSFKNPGLVLDIVEGKSNITSMLENRITVAVSVSSVGHVRNVDSISDIRRLNSQAVFAKRTGMIILGGGLVKHHICNANLMRNGAEHAVFVNTGQEFDGSDSGARPDEAISWGKIKTDATPVKVYADASLVFPLIVAETFALHADKLTAGKKTD</sequence>
<dbReference type="Pfam" id="PF01916">
    <property type="entry name" value="DS"/>
    <property type="match status" value="2"/>
</dbReference>
<dbReference type="AlphaFoldDB" id="A0A5J5CRV9"/>
<dbReference type="InterPro" id="IPR029035">
    <property type="entry name" value="DHS-like_NAD/FAD-binding_dom"/>
</dbReference>
<dbReference type="InterPro" id="IPR036982">
    <property type="entry name" value="Deoxyhypusine_synthase_sf"/>
</dbReference>
<dbReference type="PROSITE" id="PS00678">
    <property type="entry name" value="WD_REPEATS_1"/>
    <property type="match status" value="2"/>
</dbReference>
<dbReference type="SUPFAM" id="SSF50978">
    <property type="entry name" value="WD40 repeat-like"/>
    <property type="match status" value="1"/>
</dbReference>
<dbReference type="PRINTS" id="PR00320">
    <property type="entry name" value="GPROTEINBRPT"/>
</dbReference>
<dbReference type="PANTHER" id="PTHR11703">
    <property type="entry name" value="DEOXYHYPUSINE SYNTHASE"/>
    <property type="match status" value="1"/>
</dbReference>
<evidence type="ECO:0000256" key="13">
    <source>
        <dbReference type="SAM" id="MobiDB-lite"/>
    </source>
</evidence>
<dbReference type="InterPro" id="IPR002773">
    <property type="entry name" value="Deoxyhypusine_synthase"/>
</dbReference>
<feature type="region of interest" description="Disordered" evidence="13">
    <location>
        <begin position="165"/>
        <end position="203"/>
    </location>
</feature>
<dbReference type="PANTHER" id="PTHR11703:SF0">
    <property type="entry name" value="DEOXYHYPUSINE SYNTHASE"/>
    <property type="match status" value="1"/>
</dbReference>
<dbReference type="InterPro" id="IPR015943">
    <property type="entry name" value="WD40/YVTN_repeat-like_dom_sf"/>
</dbReference>
<evidence type="ECO:0000256" key="4">
    <source>
        <dbReference type="ARBA" id="ARBA00009892"/>
    </source>
</evidence>
<comment type="similarity">
    <text evidence="4">Belongs to the deoxyhypusine synthase family.</text>
</comment>
<dbReference type="EMBL" id="VOFY01000015">
    <property type="protein sequence ID" value="KAA8585008.1"/>
    <property type="molecule type" value="Genomic_DNA"/>
</dbReference>
<evidence type="ECO:0000256" key="11">
    <source>
        <dbReference type="ARBA" id="ARBA00056884"/>
    </source>
</evidence>
<evidence type="ECO:0000256" key="1">
    <source>
        <dbReference type="ARBA" id="ARBA00000952"/>
    </source>
</evidence>
<dbReference type="Pfam" id="PF00400">
    <property type="entry name" value="WD40"/>
    <property type="match status" value="3"/>
</dbReference>
<evidence type="ECO:0000256" key="5">
    <source>
        <dbReference type="ARBA" id="ARBA00012683"/>
    </source>
</evidence>
<feature type="compositionally biased region" description="Low complexity" evidence="13">
    <location>
        <begin position="63"/>
        <end position="74"/>
    </location>
</feature>
<dbReference type="InterPro" id="IPR020472">
    <property type="entry name" value="WD40_PAC1"/>
</dbReference>
<dbReference type="Proteomes" id="UP000327493">
    <property type="component" value="Chromosome 15"/>
</dbReference>
<comment type="cofactor">
    <cofactor evidence="2">
        <name>NAD(+)</name>
        <dbReference type="ChEBI" id="CHEBI:57540"/>
    </cofactor>
</comment>
<keyword evidence="10" id="KW-0386">Hypusine biosynthesis</keyword>
<dbReference type="SUPFAM" id="SSF81383">
    <property type="entry name" value="F-box domain"/>
    <property type="match status" value="1"/>
</dbReference>
<comment type="function">
    <text evidence="11">Catalyzes the NAD-dependent oxidative cleavage of spermidine and the subsequent transfer of the butylamine moiety of spermidine to the epsilon-amino group of a critical lysine residue of the eIF-5A precursor protein to form the intermediate deoxyhypusine residue. This is the first step of the post-translational modification of that lysine into an unusual amino acid residue named hypusine. Hypusination is unique to mature eIF-5A factor and is essential for its function.</text>
</comment>
<dbReference type="EC" id="2.5.1.46" evidence="5"/>
<dbReference type="GO" id="GO:0005737">
    <property type="term" value="C:cytoplasm"/>
    <property type="evidence" value="ECO:0007669"/>
    <property type="project" value="TreeGrafter"/>
</dbReference>
<protein>
    <recommendedName>
        <fullName evidence="6">Deoxyhypusine synthase</fullName>
        <ecNumber evidence="5">2.5.1.46</ecNumber>
    </recommendedName>
</protein>
<keyword evidence="9" id="KW-0520">NAD</keyword>
<comment type="pathway">
    <text evidence="3">Protein modification; eIF5A hypusination.</text>
</comment>
<reference evidence="14 15" key="1">
    <citation type="submission" date="2019-08" db="EMBL/GenBank/DDBJ databases">
        <title>A chromosome-level genome assembly, high-density linkage maps, and genome scans reveal the genomic architecture of hybrid incompatibilities underlying speciation via character displacement in darters (Percidae: Etheostominae).</title>
        <authorList>
            <person name="Moran R.L."/>
            <person name="Catchen J.M."/>
            <person name="Fuller R.C."/>
        </authorList>
    </citation>
    <scope>NUCLEOTIDE SEQUENCE [LARGE SCALE GENOMIC DNA]</scope>
    <source>
        <strain evidence="14">EspeVRDwgs_2016</strain>
        <tissue evidence="14">Muscle</tissue>
    </source>
</reference>
<organism evidence="14 15">
    <name type="scientific">Etheostoma spectabile</name>
    <name type="common">orangethroat darter</name>
    <dbReference type="NCBI Taxonomy" id="54343"/>
    <lineage>
        <taxon>Eukaryota</taxon>
        <taxon>Metazoa</taxon>
        <taxon>Chordata</taxon>
        <taxon>Craniata</taxon>
        <taxon>Vertebrata</taxon>
        <taxon>Euteleostomi</taxon>
        <taxon>Actinopterygii</taxon>
        <taxon>Neopterygii</taxon>
        <taxon>Teleostei</taxon>
        <taxon>Neoteleostei</taxon>
        <taxon>Acanthomorphata</taxon>
        <taxon>Eupercaria</taxon>
        <taxon>Perciformes</taxon>
        <taxon>Percoidei</taxon>
        <taxon>Percidae</taxon>
        <taxon>Etheostomatinae</taxon>
        <taxon>Etheostoma</taxon>
    </lineage>
</organism>
<dbReference type="InterPro" id="IPR019775">
    <property type="entry name" value="WD40_repeat_CS"/>
</dbReference>
<evidence type="ECO:0000313" key="15">
    <source>
        <dbReference type="Proteomes" id="UP000327493"/>
    </source>
</evidence>
<evidence type="ECO:0000256" key="10">
    <source>
        <dbReference type="ARBA" id="ARBA00023256"/>
    </source>
</evidence>
<evidence type="ECO:0000256" key="9">
    <source>
        <dbReference type="ARBA" id="ARBA00023027"/>
    </source>
</evidence>
<accession>A0A5J5CRV9</accession>
<dbReference type="InterPro" id="IPR036322">
    <property type="entry name" value="WD40_repeat_dom_sf"/>
</dbReference>
<evidence type="ECO:0000256" key="7">
    <source>
        <dbReference type="ARBA" id="ARBA00022574"/>
    </source>
</evidence>
<name>A0A5J5CRV9_9PERO</name>
<keyword evidence="8" id="KW-0677">Repeat</keyword>
<dbReference type="FunFam" id="3.40.910.10:FF:000010">
    <property type="entry name" value="Deoxyhypusine synthase"/>
    <property type="match status" value="2"/>
</dbReference>
<evidence type="ECO:0000256" key="12">
    <source>
        <dbReference type="PROSITE-ProRule" id="PRU00221"/>
    </source>
</evidence>
<gene>
    <name evidence="14" type="ORF">FQN60_003702</name>
</gene>
<comment type="caution">
    <text evidence="14">The sequence shown here is derived from an EMBL/GenBank/DDBJ whole genome shotgun (WGS) entry which is preliminary data.</text>
</comment>
<comment type="catalytic activity">
    <reaction evidence="1">
        <text>[eIF5A protein]-L-lysine + spermidine = [eIF5A protein]-deoxyhypusine + propane-1,3-diamine</text>
        <dbReference type="Rhea" id="RHEA:33299"/>
        <dbReference type="Rhea" id="RHEA-COMP:10143"/>
        <dbReference type="Rhea" id="RHEA-COMP:10144"/>
        <dbReference type="ChEBI" id="CHEBI:29969"/>
        <dbReference type="ChEBI" id="CHEBI:57484"/>
        <dbReference type="ChEBI" id="CHEBI:57834"/>
        <dbReference type="ChEBI" id="CHEBI:82657"/>
        <dbReference type="EC" id="2.5.1.46"/>
    </reaction>
</comment>
<evidence type="ECO:0000256" key="8">
    <source>
        <dbReference type="ARBA" id="ARBA00022737"/>
    </source>
</evidence>
<dbReference type="CDD" id="cd22135">
    <property type="entry name" value="F-box_FBXW9"/>
    <property type="match status" value="1"/>
</dbReference>
<dbReference type="InterPro" id="IPR001680">
    <property type="entry name" value="WD40_rpt"/>
</dbReference>
<dbReference type="Gene3D" id="3.40.910.10">
    <property type="entry name" value="Deoxyhypusine synthase"/>
    <property type="match status" value="1"/>
</dbReference>
<proteinExistence type="inferred from homology"/>
<feature type="region of interest" description="Disordered" evidence="13">
    <location>
        <begin position="23"/>
        <end position="74"/>
    </location>
</feature>
<keyword evidence="7 12" id="KW-0853">WD repeat</keyword>
<dbReference type="GO" id="GO:0034038">
    <property type="term" value="F:deoxyhypusine synthase activity"/>
    <property type="evidence" value="ECO:0007669"/>
    <property type="project" value="UniProtKB-EC"/>
</dbReference>
<dbReference type="Gene3D" id="2.130.10.10">
    <property type="entry name" value="YVTN repeat-like/Quinoprotein amine dehydrogenase"/>
    <property type="match status" value="1"/>
</dbReference>
<feature type="repeat" description="WD" evidence="12">
    <location>
        <begin position="315"/>
        <end position="353"/>
    </location>
</feature>
<evidence type="ECO:0000256" key="3">
    <source>
        <dbReference type="ARBA" id="ARBA00005041"/>
    </source>
</evidence>
<evidence type="ECO:0000256" key="2">
    <source>
        <dbReference type="ARBA" id="ARBA00001911"/>
    </source>
</evidence>